<evidence type="ECO:0000313" key="1">
    <source>
        <dbReference type="EMBL" id="RKS87333.1"/>
    </source>
</evidence>
<sequence length="110" mass="12349">MVIKTKIITIDNGPDAGKMFEVTMPDAFRGEELFIKIMSTCSGASNNSQIVQRLMATSEGREVWKSLLDFVKIVPASIPRPIDKQDIESPQTLVRLRTESLSMLMDFITE</sequence>
<reference evidence="1 2" key="1">
    <citation type="submission" date="2018-10" db="EMBL/GenBank/DDBJ databases">
        <title>Genomic Encyclopedia of Type Strains, Phase IV (KMG-IV): sequencing the most valuable type-strain genomes for metagenomic binning, comparative biology and taxonomic classification.</title>
        <authorList>
            <person name="Goeker M."/>
        </authorList>
    </citation>
    <scope>NUCLEOTIDE SEQUENCE [LARGE SCALE GENOMIC DNA]</scope>
    <source>
        <strain evidence="1 2">DSM 22228</strain>
    </source>
</reference>
<gene>
    <name evidence="1" type="ORF">DES39_0553</name>
</gene>
<protein>
    <submittedName>
        <fullName evidence="1">Uncharacterized protein</fullName>
    </submittedName>
</protein>
<dbReference type="Proteomes" id="UP000278542">
    <property type="component" value="Unassembled WGS sequence"/>
</dbReference>
<organism evidence="1 2">
    <name type="scientific">Orbus hercynius</name>
    <dbReference type="NCBI Taxonomy" id="593135"/>
    <lineage>
        <taxon>Bacteria</taxon>
        <taxon>Pseudomonadati</taxon>
        <taxon>Pseudomonadota</taxon>
        <taxon>Gammaproteobacteria</taxon>
        <taxon>Orbales</taxon>
        <taxon>Orbaceae</taxon>
        <taxon>Orbus</taxon>
    </lineage>
</organism>
<keyword evidence="2" id="KW-1185">Reference proteome</keyword>
<dbReference type="EMBL" id="RBWY01000001">
    <property type="protein sequence ID" value="RKS87333.1"/>
    <property type="molecule type" value="Genomic_DNA"/>
</dbReference>
<evidence type="ECO:0000313" key="2">
    <source>
        <dbReference type="Proteomes" id="UP000278542"/>
    </source>
</evidence>
<comment type="caution">
    <text evidence="1">The sequence shown here is derived from an EMBL/GenBank/DDBJ whole genome shotgun (WGS) entry which is preliminary data.</text>
</comment>
<proteinExistence type="predicted"/>
<name>A0A495RIG6_9GAMM</name>
<accession>A0A495RIG6</accession>
<dbReference type="AlphaFoldDB" id="A0A495RIG6"/>